<dbReference type="EMBL" id="CP140009">
    <property type="protein sequence ID" value="WQD75250.1"/>
    <property type="molecule type" value="Genomic_DNA"/>
</dbReference>
<gene>
    <name evidence="1" type="ORF">U0037_15280</name>
</gene>
<organism evidence="1 2">
    <name type="scientific">Pseudomonas fluorescens</name>
    <dbReference type="NCBI Taxonomy" id="294"/>
    <lineage>
        <taxon>Bacteria</taxon>
        <taxon>Pseudomonadati</taxon>
        <taxon>Pseudomonadota</taxon>
        <taxon>Gammaproteobacteria</taxon>
        <taxon>Pseudomonadales</taxon>
        <taxon>Pseudomonadaceae</taxon>
        <taxon>Pseudomonas</taxon>
    </lineage>
</organism>
<reference evidence="1" key="1">
    <citation type="submission" date="2023-12" db="EMBL/GenBank/DDBJ databases">
        <title>Genome sequencing and assembly of bacterial species from a model synthetic community.</title>
        <authorList>
            <person name="Hogle S.L."/>
        </authorList>
    </citation>
    <scope>NUCLEOTIDE SEQUENCE</scope>
    <source>
        <strain evidence="1">SBW25</strain>
    </source>
</reference>
<name>A0ACD4Y1C5_PSEFL</name>
<accession>A0ACD4Y1C5</accession>
<sequence length="345" mass="39890">MITRGHLIGEIVDGLATISQQVSTRCQLGLTDLNRYLEDFFKDFLNETLSLLLCNLNDDRSNEPGLDLGDEVASIAFQVTSTKTSQKINKTLKVLFEKKTGFTEVIVLIIGKKQSTYTINSAYAKALSFTEKNIWDIDDLCRKTISLPLDRLQALYDLVRRNLTRIRIELEIPDEDGNFATSIDSYIERIPKPQFSDFKKYYAYQQGVEENFEHSLSEVREHFKSFAHKLAELPRITREFYAFLLERREMDDKKTPSGSFYRACLWLNYNKLVRTCKFPGLREELILLDEHGFADIEEQESNQSPFVRIFAPIKIDGFIYELVDYIEAKGIGYKKPIVSLDFSGF</sequence>
<evidence type="ECO:0000313" key="2">
    <source>
        <dbReference type="Proteomes" id="UP001325023"/>
    </source>
</evidence>
<dbReference type="Proteomes" id="UP001325023">
    <property type="component" value="Chromosome"/>
</dbReference>
<keyword evidence="2" id="KW-1185">Reference proteome</keyword>
<protein>
    <submittedName>
        <fullName evidence="1">SMEK domain-containing protein</fullName>
    </submittedName>
</protein>
<evidence type="ECO:0000313" key="1">
    <source>
        <dbReference type="EMBL" id="WQD75250.1"/>
    </source>
</evidence>
<proteinExistence type="predicted"/>